<dbReference type="SUPFAM" id="SSF51306">
    <property type="entry name" value="LexA/Signal peptidase"/>
    <property type="match status" value="1"/>
</dbReference>
<proteinExistence type="predicted"/>
<name>A0AAN0UEA5_ACISD</name>
<evidence type="ECO:0000256" key="3">
    <source>
        <dbReference type="ARBA" id="ARBA00023163"/>
    </source>
</evidence>
<dbReference type="GO" id="GO:0003677">
    <property type="term" value="F:DNA binding"/>
    <property type="evidence" value="ECO:0007669"/>
    <property type="project" value="UniProtKB-KW"/>
</dbReference>
<accession>A0AAN0UEA5</accession>
<dbReference type="SMART" id="SM00530">
    <property type="entry name" value="HTH_XRE"/>
    <property type="match status" value="1"/>
</dbReference>
<keyword evidence="2" id="KW-0238">DNA-binding</keyword>
<evidence type="ECO:0000259" key="4">
    <source>
        <dbReference type="PROSITE" id="PS50943"/>
    </source>
</evidence>
<evidence type="ECO:0000313" key="6">
    <source>
        <dbReference type="Proteomes" id="UP000000392"/>
    </source>
</evidence>
<dbReference type="GeneID" id="9383445"/>
<evidence type="ECO:0000256" key="2">
    <source>
        <dbReference type="ARBA" id="ARBA00023125"/>
    </source>
</evidence>
<dbReference type="Gene3D" id="2.10.109.10">
    <property type="entry name" value="Umud Fragment, subunit A"/>
    <property type="match status" value="1"/>
</dbReference>
<dbReference type="InterPro" id="IPR039418">
    <property type="entry name" value="LexA-like"/>
</dbReference>
<dbReference type="PANTHER" id="PTHR40661">
    <property type="match status" value="1"/>
</dbReference>
<dbReference type="InterPro" id="IPR010982">
    <property type="entry name" value="Lambda_DNA-bd_dom_sf"/>
</dbReference>
<dbReference type="AlphaFoldDB" id="A0AAN0UEA5"/>
<dbReference type="Proteomes" id="UP000000392">
    <property type="component" value="Chromosome"/>
</dbReference>
<dbReference type="CDD" id="cd00093">
    <property type="entry name" value="HTH_XRE"/>
    <property type="match status" value="1"/>
</dbReference>
<keyword evidence="1" id="KW-0805">Transcription regulation</keyword>
<dbReference type="SUPFAM" id="SSF47413">
    <property type="entry name" value="lambda repressor-like DNA-binding domains"/>
    <property type="match status" value="1"/>
</dbReference>
<dbReference type="PROSITE" id="PS50943">
    <property type="entry name" value="HTH_CROC1"/>
    <property type="match status" value="1"/>
</dbReference>
<gene>
    <name evidence="5" type="ordered locus">AOLE_15100</name>
</gene>
<feature type="domain" description="HTH cro/C1-type" evidence="4">
    <location>
        <begin position="16"/>
        <end position="71"/>
    </location>
</feature>
<dbReference type="EMBL" id="CP002080">
    <property type="protein sequence ID" value="ADI91907.1"/>
    <property type="molecule type" value="Genomic_DNA"/>
</dbReference>
<keyword evidence="3" id="KW-0804">Transcription</keyword>
<dbReference type="CDD" id="cd06529">
    <property type="entry name" value="S24_LexA-like"/>
    <property type="match status" value="1"/>
</dbReference>
<dbReference type="Gene3D" id="1.10.260.40">
    <property type="entry name" value="lambda repressor-like DNA-binding domains"/>
    <property type="match status" value="1"/>
</dbReference>
<dbReference type="InterPro" id="IPR001387">
    <property type="entry name" value="Cro/C1-type_HTH"/>
</dbReference>
<protein>
    <submittedName>
        <fullName evidence="5">Repressor protein from bacteriophage</fullName>
    </submittedName>
</protein>
<evidence type="ECO:0000256" key="1">
    <source>
        <dbReference type="ARBA" id="ARBA00023015"/>
    </source>
</evidence>
<sequence>MSELKTIHEIRLGNTRKLMKESGLTRSEFAEKIDMSYGLVSQYIGKNPTKNIGDETALKIEEAFNKPRGYLDQSDIQNENAHQLDGTASFKQLDIEAFKKKYNIPDSEDAVLFSNVIEKPLVISKRWVPVKAYSKMGMDGYFTDMGYDGNAGDGYVPTHTAGDRSYAIKGTGDSMYPAIRNGWYVVCDPDAELTPTEFVQVCLKDGRCTIKEFIGIHNNVLNLLAVNGGERLTFDMDEVESITAITDIVPPSQHTQQHPKAH</sequence>
<dbReference type="Pfam" id="PF00717">
    <property type="entry name" value="Peptidase_S24"/>
    <property type="match status" value="1"/>
</dbReference>
<dbReference type="Pfam" id="PF01381">
    <property type="entry name" value="HTH_3"/>
    <property type="match status" value="1"/>
</dbReference>
<dbReference type="PANTHER" id="PTHR40661:SF3">
    <property type="entry name" value="FELS-1 PROPHAGE TRANSCRIPTIONAL REGULATOR"/>
    <property type="match status" value="1"/>
</dbReference>
<dbReference type="KEGG" id="acd:AOLE_15100"/>
<dbReference type="InterPro" id="IPR036286">
    <property type="entry name" value="LexA/Signal_pep-like_sf"/>
</dbReference>
<reference evidence="5 6" key="1">
    <citation type="journal article" date="2010" name="J. Bacteriol.">
        <title>Complete genome sequence of the diesel-degrading Acinetobacter sp. strain DR1.</title>
        <authorList>
            <person name="Jung J."/>
            <person name="Baek J.H."/>
            <person name="Park W."/>
        </authorList>
    </citation>
    <scope>NUCLEOTIDE SEQUENCE [LARGE SCALE GENOMIC DNA]</scope>
    <source>
        <strain evidence="6">JCM 16667 / KCTC 23045 / DR1</strain>
    </source>
</reference>
<dbReference type="RefSeq" id="WP_013198736.1">
    <property type="nucleotide sequence ID" value="NC_014259.1"/>
</dbReference>
<dbReference type="InterPro" id="IPR015927">
    <property type="entry name" value="Peptidase_S24_S26A/B/C"/>
</dbReference>
<organism evidence="5 6">
    <name type="scientific">Acinetobacter oleivorans (strain JCM 16667 / KCTC 23045 / DR1)</name>
    <dbReference type="NCBI Taxonomy" id="436717"/>
    <lineage>
        <taxon>Bacteria</taxon>
        <taxon>Pseudomonadati</taxon>
        <taxon>Pseudomonadota</taxon>
        <taxon>Gammaproteobacteria</taxon>
        <taxon>Moraxellales</taxon>
        <taxon>Moraxellaceae</taxon>
        <taxon>Acinetobacter</taxon>
    </lineage>
</organism>
<evidence type="ECO:0000313" key="5">
    <source>
        <dbReference type="EMBL" id="ADI91907.1"/>
    </source>
</evidence>